<keyword evidence="5 7" id="KW-1133">Transmembrane helix</keyword>
<keyword evidence="6 7" id="KW-0472">Membrane</keyword>
<feature type="transmembrane region" description="Helical" evidence="7">
    <location>
        <begin position="474"/>
        <end position="496"/>
    </location>
</feature>
<evidence type="ECO:0000256" key="6">
    <source>
        <dbReference type="ARBA" id="ARBA00023136"/>
    </source>
</evidence>
<keyword evidence="4" id="KW-1001">Plastid inner membrane</keyword>
<feature type="transmembrane region" description="Helical" evidence="7">
    <location>
        <begin position="525"/>
        <end position="548"/>
    </location>
</feature>
<feature type="transmembrane region" description="Helical" evidence="7">
    <location>
        <begin position="373"/>
        <end position="393"/>
    </location>
</feature>
<feature type="transmembrane region" description="Helical" evidence="7">
    <location>
        <begin position="153"/>
        <end position="176"/>
    </location>
</feature>
<comment type="caution">
    <text evidence="8">The sequence shown here is derived from an EMBL/GenBank/DDBJ whole genome shotgun (WGS) entry which is preliminary data.</text>
</comment>
<organism evidence="8 9">
    <name type="scientific">Micractinium conductrix</name>
    <dbReference type="NCBI Taxonomy" id="554055"/>
    <lineage>
        <taxon>Eukaryota</taxon>
        <taxon>Viridiplantae</taxon>
        <taxon>Chlorophyta</taxon>
        <taxon>core chlorophytes</taxon>
        <taxon>Trebouxiophyceae</taxon>
        <taxon>Chlorellales</taxon>
        <taxon>Chlorellaceae</taxon>
        <taxon>Chlorella clade</taxon>
        <taxon>Micractinium</taxon>
    </lineage>
</organism>
<dbReference type="STRING" id="554055.A0A2P6VPX9"/>
<evidence type="ECO:0000256" key="4">
    <source>
        <dbReference type="ARBA" id="ARBA00022780"/>
    </source>
</evidence>
<dbReference type="GO" id="GO:0015140">
    <property type="term" value="F:malate transmembrane transporter activity"/>
    <property type="evidence" value="ECO:0007669"/>
    <property type="project" value="UniProtKB-ARBA"/>
</dbReference>
<dbReference type="InterPro" id="IPR001898">
    <property type="entry name" value="SLC13A/DASS"/>
</dbReference>
<dbReference type="Pfam" id="PF00939">
    <property type="entry name" value="Na_sulph_symp"/>
    <property type="match status" value="1"/>
</dbReference>
<keyword evidence="3 7" id="KW-0812">Transmembrane</keyword>
<evidence type="ECO:0000256" key="5">
    <source>
        <dbReference type="ARBA" id="ARBA00022989"/>
    </source>
</evidence>
<dbReference type="EMBL" id="LHPF02000001">
    <property type="protein sequence ID" value="PSC76166.1"/>
    <property type="molecule type" value="Genomic_DNA"/>
</dbReference>
<evidence type="ECO:0000256" key="1">
    <source>
        <dbReference type="ARBA" id="ARBA00004478"/>
    </source>
</evidence>
<feature type="transmembrane region" description="Helical" evidence="7">
    <location>
        <begin position="441"/>
        <end position="462"/>
    </location>
</feature>
<reference evidence="8 9" key="1">
    <citation type="journal article" date="2018" name="Plant J.">
        <title>Genome sequences of Chlorella sorokiniana UTEX 1602 and Micractinium conductrix SAG 241.80: implications to maltose excretion by a green alga.</title>
        <authorList>
            <person name="Arriola M.B."/>
            <person name="Velmurugan N."/>
            <person name="Zhang Y."/>
            <person name="Plunkett M.H."/>
            <person name="Hondzo H."/>
            <person name="Barney B.M."/>
        </authorList>
    </citation>
    <scope>NUCLEOTIDE SEQUENCE [LARGE SCALE GENOMIC DNA]</scope>
    <source>
        <strain evidence="8 9">SAG 241.80</strain>
    </source>
</reference>
<accession>A0A2P6VPX9</accession>
<proteinExistence type="inferred from homology"/>
<feature type="transmembrane region" description="Helical" evidence="7">
    <location>
        <begin position="296"/>
        <end position="319"/>
    </location>
</feature>
<dbReference type="OrthoDB" id="1695362at2759"/>
<comment type="subcellular location">
    <subcellularLocation>
        <location evidence="1">Plastid</location>
        <location evidence="1">Chloroplast inner membrane</location>
        <topology evidence="1">Multi-pass membrane protein</topology>
    </subcellularLocation>
</comment>
<feature type="transmembrane region" description="Helical" evidence="7">
    <location>
        <begin position="87"/>
        <end position="104"/>
    </location>
</feature>
<name>A0A2P6VPX9_9CHLO</name>
<sequence length="554" mass="58293">MQCSTVALGGLTPLRTVPSRKQPAAAATPLIHARDALAPLRQQGQLRRRAARPWPAAAAVPVVAAASAGAIPVSPPPATPSWPGAKPVPFLASVGLGLALRFLVPIPVGITTQAWTLLSIFVSTIAGLVLEPLPVGAWAFLAVATSIATKTLTFSQAFSAFTNDVIWLIVVSFFFARGFEKTGLGERVATLFVKLFGKSTLGLAYGLSFAEACIAPAMPSTTARAGGIFMPIINSLSLSAGSKPNDPSRKKLGAFLVQSQLQGSVHSSAMFLTAAAQNLLCMKLASEMGVAMPGPWLTWVKASIVPALAGLLLTPLLMYKLFAPEIKDTPEAPKLAAERLTKMGPMSRDEKIMLGTMAAAVCLWVAGDSLGISAVTTAMLGLCVLLSTGVLQWKECLAYPAAWDTLFWFAVLVGMSGQLNSLGVITHFANQVGSQLVAANLGWPMVFGLLNVSYYLLHYMFASQTAHVGALYSAFLAMMLATGVPPIIAALSLGFMSNLFGSITHFGSGQAAVYYGAGYLTLKEVFTYGGLMTVVNLSLWGVVGGLWWKAMGFF</sequence>
<evidence type="ECO:0000256" key="3">
    <source>
        <dbReference type="ARBA" id="ARBA00022692"/>
    </source>
</evidence>
<comment type="similarity">
    <text evidence="2">Belongs to the SLC13A/DASS transporter (TC 2.A.47) family. DIT1 subfamily.</text>
</comment>
<dbReference type="Proteomes" id="UP000239649">
    <property type="component" value="Unassembled WGS sequence"/>
</dbReference>
<dbReference type="GO" id="GO:0009706">
    <property type="term" value="C:chloroplast inner membrane"/>
    <property type="evidence" value="ECO:0007669"/>
    <property type="project" value="UniProtKB-SubCell"/>
</dbReference>
<evidence type="ECO:0000256" key="2">
    <source>
        <dbReference type="ARBA" id="ARBA00007349"/>
    </source>
</evidence>
<keyword evidence="9" id="KW-1185">Reference proteome</keyword>
<dbReference type="AlphaFoldDB" id="A0A2P6VPX9"/>
<keyword evidence="4" id="KW-0934">Plastid</keyword>
<feature type="transmembrane region" description="Helical" evidence="7">
    <location>
        <begin position="116"/>
        <end position="141"/>
    </location>
</feature>
<evidence type="ECO:0000256" key="7">
    <source>
        <dbReference type="SAM" id="Phobius"/>
    </source>
</evidence>
<dbReference type="PANTHER" id="PTHR42826">
    <property type="entry name" value="DICARBOXYLATE TRANSPORTER 2.1, CHLOROPLASTIC"/>
    <property type="match status" value="1"/>
</dbReference>
<dbReference type="InterPro" id="IPR030676">
    <property type="entry name" value="CitT-rel"/>
</dbReference>
<dbReference type="NCBIfam" id="TIGR00785">
    <property type="entry name" value="dass"/>
    <property type="match status" value="1"/>
</dbReference>
<feature type="transmembrane region" description="Helical" evidence="7">
    <location>
        <begin position="405"/>
        <end position="429"/>
    </location>
</feature>
<evidence type="ECO:0000313" key="9">
    <source>
        <dbReference type="Proteomes" id="UP000239649"/>
    </source>
</evidence>
<evidence type="ECO:0000313" key="8">
    <source>
        <dbReference type="EMBL" id="PSC76166.1"/>
    </source>
</evidence>
<gene>
    <name evidence="8" type="primary">g35</name>
    <name evidence="8" type="ORF">C2E20_0035</name>
</gene>
<protein>
    <submittedName>
        <fullName evidence="8">Dicarboxylate transporter chloroplastic</fullName>
    </submittedName>
</protein>
<feature type="transmembrane region" description="Helical" evidence="7">
    <location>
        <begin position="54"/>
        <end position="75"/>
    </location>
</feature>